<gene>
    <name evidence="2" type="ORF">M0H32_19625</name>
</gene>
<reference evidence="2" key="1">
    <citation type="submission" date="2022-04" db="EMBL/GenBank/DDBJ databases">
        <title>Roseibium sp. CAU 1639 isolated from mud.</title>
        <authorList>
            <person name="Kim W."/>
        </authorList>
    </citation>
    <scope>NUCLEOTIDE SEQUENCE</scope>
    <source>
        <strain evidence="2">CAU 1639</strain>
    </source>
</reference>
<keyword evidence="3" id="KW-1185">Reference proteome</keyword>
<dbReference type="Proteomes" id="UP001431221">
    <property type="component" value="Unassembled WGS sequence"/>
</dbReference>
<evidence type="ECO:0000313" key="3">
    <source>
        <dbReference type="Proteomes" id="UP001431221"/>
    </source>
</evidence>
<dbReference type="InterPro" id="IPR057402">
    <property type="entry name" value="AIM3_BBC1_C"/>
</dbReference>
<dbReference type="RefSeq" id="WP_248156926.1">
    <property type="nucleotide sequence ID" value="NZ_JALNMJ010000015.1"/>
</dbReference>
<protein>
    <recommendedName>
        <fullName evidence="1">BBC1/AIM3 cysteine proteinase-fold domain-containing protein</fullName>
    </recommendedName>
</protein>
<comment type="caution">
    <text evidence="2">The sequence shown here is derived from an EMBL/GenBank/DDBJ whole genome shotgun (WGS) entry which is preliminary data.</text>
</comment>
<feature type="domain" description="BBC1/AIM3 cysteine proteinase-fold" evidence="1">
    <location>
        <begin position="6"/>
        <end position="117"/>
    </location>
</feature>
<name>A0ABT0GY78_9HYPH</name>
<sequence length="161" mass="17551">MPDVNAQQAQRLISFATGRLGRVEGNGECWTLVNNGFQHVGFIKPASTYVWGRVVANLSDAQPGDVFQFTRFEVTRRVTQPDGSWEEQTISRGAPRHTAILESVSGNMATFLESNVTDDQTGKRNAFGVRTATTTDDSGVRTAITVSGSFIIYRPQVAANP</sequence>
<evidence type="ECO:0000313" key="2">
    <source>
        <dbReference type="EMBL" id="MCK7614386.1"/>
    </source>
</evidence>
<organism evidence="2 3">
    <name type="scientific">Roseibium sediminicola</name>
    <dbReference type="NCBI Taxonomy" id="2933272"/>
    <lineage>
        <taxon>Bacteria</taxon>
        <taxon>Pseudomonadati</taxon>
        <taxon>Pseudomonadota</taxon>
        <taxon>Alphaproteobacteria</taxon>
        <taxon>Hyphomicrobiales</taxon>
        <taxon>Stappiaceae</taxon>
        <taxon>Roseibium</taxon>
    </lineage>
</organism>
<evidence type="ECO:0000259" key="1">
    <source>
        <dbReference type="Pfam" id="PF25459"/>
    </source>
</evidence>
<dbReference type="EMBL" id="JALNMJ010000015">
    <property type="protein sequence ID" value="MCK7614386.1"/>
    <property type="molecule type" value="Genomic_DNA"/>
</dbReference>
<proteinExistence type="predicted"/>
<accession>A0ABT0GY78</accession>
<dbReference type="Pfam" id="PF25459">
    <property type="entry name" value="AIM3_BBC1_C"/>
    <property type="match status" value="1"/>
</dbReference>